<evidence type="ECO:0000313" key="1">
    <source>
        <dbReference type="EMBL" id="AUB37164.1"/>
    </source>
</evidence>
<protein>
    <submittedName>
        <fullName evidence="1">Uncharacterized protein</fullName>
    </submittedName>
</protein>
<accession>A0A2K8SNV8</accession>
<sequence>MLNPYRISFLASGLTRTQVRLIAKIRFNGLEPFLSHL</sequence>
<dbReference type="EMBL" id="CP024785">
    <property type="protein sequence ID" value="AUB37164.1"/>
    <property type="molecule type" value="Genomic_DNA"/>
</dbReference>
<dbReference type="KEGG" id="nfl:COO91_03102"/>
<organism evidence="1 2">
    <name type="scientific">Nostoc flagelliforme CCNUN1</name>
    <dbReference type="NCBI Taxonomy" id="2038116"/>
    <lineage>
        <taxon>Bacteria</taxon>
        <taxon>Bacillati</taxon>
        <taxon>Cyanobacteriota</taxon>
        <taxon>Cyanophyceae</taxon>
        <taxon>Nostocales</taxon>
        <taxon>Nostocaceae</taxon>
        <taxon>Nostoc</taxon>
    </lineage>
</organism>
<gene>
    <name evidence="1" type="ORF">COO91_03102</name>
</gene>
<evidence type="ECO:0000313" key="2">
    <source>
        <dbReference type="Proteomes" id="UP000232003"/>
    </source>
</evidence>
<keyword evidence="2" id="KW-1185">Reference proteome</keyword>
<proteinExistence type="predicted"/>
<name>A0A2K8SNV8_9NOSO</name>
<reference evidence="1 2" key="1">
    <citation type="submission" date="2017-11" db="EMBL/GenBank/DDBJ databases">
        <title>Complete genome of a free-living desiccation-tolerant cyanobacterium and its photosynthetic adaptation to extreme terrestrial habitat.</title>
        <authorList>
            <person name="Shang J."/>
        </authorList>
    </citation>
    <scope>NUCLEOTIDE SEQUENCE [LARGE SCALE GENOMIC DNA]</scope>
    <source>
        <strain evidence="1 2">CCNUN1</strain>
    </source>
</reference>
<dbReference type="Proteomes" id="UP000232003">
    <property type="component" value="Chromosome"/>
</dbReference>
<dbReference type="AlphaFoldDB" id="A0A2K8SNV8"/>